<dbReference type="EMBL" id="DF144249">
    <property type="protein sequence ID" value="GAA56417.1"/>
    <property type="molecule type" value="Genomic_DNA"/>
</dbReference>
<dbReference type="Proteomes" id="UP000008909">
    <property type="component" value="Unassembled WGS sequence"/>
</dbReference>
<sequence length="628" mass="70435">MLRFMDSPVTVVKGAAIGEETRSSVAAGSGNCYAKRSVCLKQPSVITLTENWLTPDVADAEISIDGYCVFRAGSKRGRAGGIVLYIHAALPIPIVLSDTTPAPFCDALWLQVPLRGSDSLLLGVVYRSPSSPPEDDHFLIRTLGQLSSSYHFTHLLLVGDFNAPKAPWTELQCVGSSGPFAAALTEVVQQSAWTQHVVAPTRYRAGQQPSLLDLVITNERHFVDQVTINAPLGHSDHCVLTFDFICYWARNPEPQTWIRNFCRADFSGMRIFLNQVKLGPASVEDSAGPLVPLTANTNKLPAWPQLPPCYVHSKLLDLSFECSHFVGRSVCVPHKNQQFSIKFAFWLWSLDWHLPLNDEKCVHMSSGGDSANSFVMHGEKGPEDITRIGAKKDLGIWLSPNLSFSLHLEKSAQKAFAVLRMIRCTFSRITHTDFQILYGVYVRWSLEYADPVVYSGCTEDVILIERVQRAATKMVAGLKSMDYETRLVVLDLFPLEYRRLRGDLILTYALFEQGLANRFFTADRANTRRCSFNESDFSNNPIHFNYAFEPRKPVCLAAFYFCTLMQAGEQVALARTLDPLCIDVGFSCAALEMQRPMQLDMPQYQRKHLYSIGYPLIVVSVRFVWQHL</sequence>
<organism evidence="2 3">
    <name type="scientific">Clonorchis sinensis</name>
    <name type="common">Chinese liver fluke</name>
    <dbReference type="NCBI Taxonomy" id="79923"/>
    <lineage>
        <taxon>Eukaryota</taxon>
        <taxon>Metazoa</taxon>
        <taxon>Spiralia</taxon>
        <taxon>Lophotrochozoa</taxon>
        <taxon>Platyhelminthes</taxon>
        <taxon>Trematoda</taxon>
        <taxon>Digenea</taxon>
        <taxon>Opisthorchiida</taxon>
        <taxon>Opisthorchiata</taxon>
        <taxon>Opisthorchiidae</taxon>
        <taxon>Clonorchis</taxon>
    </lineage>
</organism>
<dbReference type="Pfam" id="PF14529">
    <property type="entry name" value="Exo_endo_phos_2"/>
    <property type="match status" value="1"/>
</dbReference>
<feature type="domain" description="Endonuclease/exonuclease/phosphatase" evidence="1">
    <location>
        <begin position="124"/>
        <end position="239"/>
    </location>
</feature>
<keyword evidence="3" id="KW-1185">Reference proteome</keyword>
<reference key="2">
    <citation type="submission" date="2011-10" db="EMBL/GenBank/DDBJ databases">
        <title>The genome and transcriptome sequence of Clonorchis sinensis provide insights into the carcinogenic liver fluke.</title>
        <authorList>
            <person name="Wang X."/>
            <person name="Huang Y."/>
            <person name="Chen W."/>
            <person name="Liu H."/>
            <person name="Guo L."/>
            <person name="Chen Y."/>
            <person name="Luo F."/>
            <person name="Zhou W."/>
            <person name="Sun J."/>
            <person name="Mao Q."/>
            <person name="Liang P."/>
            <person name="Zhou C."/>
            <person name="Tian Y."/>
            <person name="Men J."/>
            <person name="Lv X."/>
            <person name="Huang L."/>
            <person name="Zhou J."/>
            <person name="Hu Y."/>
            <person name="Li R."/>
            <person name="Zhang F."/>
            <person name="Lei H."/>
            <person name="Li X."/>
            <person name="Hu X."/>
            <person name="Liang C."/>
            <person name="Xu J."/>
            <person name="Wu Z."/>
            <person name="Yu X."/>
        </authorList>
    </citation>
    <scope>NUCLEOTIDE SEQUENCE</scope>
    <source>
        <strain>Henan</strain>
    </source>
</reference>
<evidence type="ECO:0000259" key="1">
    <source>
        <dbReference type="Pfam" id="PF14529"/>
    </source>
</evidence>
<dbReference type="PANTHER" id="PTHR33395">
    <property type="entry name" value="TRANSCRIPTASE, PUTATIVE-RELATED-RELATED"/>
    <property type="match status" value="1"/>
</dbReference>
<accession>G7YTY7</accession>
<evidence type="ECO:0000313" key="2">
    <source>
        <dbReference type="EMBL" id="GAA56417.1"/>
    </source>
</evidence>
<gene>
    <name evidence="2" type="ORF">CLF_110844</name>
</gene>
<dbReference type="GO" id="GO:0003824">
    <property type="term" value="F:catalytic activity"/>
    <property type="evidence" value="ECO:0007669"/>
    <property type="project" value="InterPro"/>
</dbReference>
<reference evidence="2" key="1">
    <citation type="journal article" date="2011" name="Genome Biol.">
        <title>The draft genome of the carcinogenic human liver fluke Clonorchis sinensis.</title>
        <authorList>
            <person name="Wang X."/>
            <person name="Chen W."/>
            <person name="Huang Y."/>
            <person name="Sun J."/>
            <person name="Men J."/>
            <person name="Liu H."/>
            <person name="Luo F."/>
            <person name="Guo L."/>
            <person name="Lv X."/>
            <person name="Deng C."/>
            <person name="Zhou C."/>
            <person name="Fan Y."/>
            <person name="Li X."/>
            <person name="Huang L."/>
            <person name="Hu Y."/>
            <person name="Liang C."/>
            <person name="Hu X."/>
            <person name="Xu J."/>
            <person name="Yu X."/>
        </authorList>
    </citation>
    <scope>NUCLEOTIDE SEQUENCE [LARGE SCALE GENOMIC DNA]</scope>
    <source>
        <strain evidence="2">Henan</strain>
    </source>
</reference>
<name>G7YTY7_CLOSI</name>
<dbReference type="Gene3D" id="3.60.10.10">
    <property type="entry name" value="Endonuclease/exonuclease/phosphatase"/>
    <property type="match status" value="1"/>
</dbReference>
<dbReference type="AlphaFoldDB" id="G7YTY7"/>
<dbReference type="GO" id="GO:0007508">
    <property type="term" value="P:larval heart development"/>
    <property type="evidence" value="ECO:0007669"/>
    <property type="project" value="TreeGrafter"/>
</dbReference>
<evidence type="ECO:0000313" key="3">
    <source>
        <dbReference type="Proteomes" id="UP000008909"/>
    </source>
</evidence>
<dbReference type="InterPro" id="IPR005135">
    <property type="entry name" value="Endo/exonuclease/phosphatase"/>
</dbReference>
<dbReference type="InterPro" id="IPR036691">
    <property type="entry name" value="Endo/exonu/phosph_ase_sf"/>
</dbReference>
<dbReference type="PANTHER" id="PTHR33395:SF22">
    <property type="entry name" value="REVERSE TRANSCRIPTASE DOMAIN-CONTAINING PROTEIN"/>
    <property type="match status" value="1"/>
</dbReference>
<protein>
    <recommendedName>
        <fullName evidence="1">Endonuclease/exonuclease/phosphatase domain-containing protein</fullName>
    </recommendedName>
</protein>
<proteinExistence type="predicted"/>
<dbReference type="GO" id="GO:0031012">
    <property type="term" value="C:extracellular matrix"/>
    <property type="evidence" value="ECO:0007669"/>
    <property type="project" value="TreeGrafter"/>
</dbReference>
<dbReference type="GO" id="GO:0061343">
    <property type="term" value="P:cell adhesion involved in heart morphogenesis"/>
    <property type="evidence" value="ECO:0007669"/>
    <property type="project" value="TreeGrafter"/>
</dbReference>
<dbReference type="SUPFAM" id="SSF56219">
    <property type="entry name" value="DNase I-like"/>
    <property type="match status" value="1"/>
</dbReference>